<comment type="catalytic activity">
    <reaction evidence="7">
        <text>L-threonyl-[protein] + ATP = O-phospho-L-threonyl-[protein] + ADP + H(+)</text>
        <dbReference type="Rhea" id="RHEA:46608"/>
        <dbReference type="Rhea" id="RHEA-COMP:11060"/>
        <dbReference type="Rhea" id="RHEA-COMP:11605"/>
        <dbReference type="ChEBI" id="CHEBI:15378"/>
        <dbReference type="ChEBI" id="CHEBI:30013"/>
        <dbReference type="ChEBI" id="CHEBI:30616"/>
        <dbReference type="ChEBI" id="CHEBI:61977"/>
        <dbReference type="ChEBI" id="CHEBI:456216"/>
        <dbReference type="EC" id="2.7.11.1"/>
    </reaction>
</comment>
<proteinExistence type="predicted"/>
<evidence type="ECO:0000256" key="7">
    <source>
        <dbReference type="ARBA" id="ARBA00047899"/>
    </source>
</evidence>
<evidence type="ECO:0000256" key="5">
    <source>
        <dbReference type="ARBA" id="ARBA00022777"/>
    </source>
</evidence>
<evidence type="ECO:0000256" key="6">
    <source>
        <dbReference type="ARBA" id="ARBA00022840"/>
    </source>
</evidence>
<dbReference type="Pfam" id="PF00069">
    <property type="entry name" value="Pkinase"/>
    <property type="match status" value="1"/>
</dbReference>
<comment type="catalytic activity">
    <reaction evidence="8">
        <text>L-seryl-[protein] + ATP = O-phospho-L-seryl-[protein] + ADP + H(+)</text>
        <dbReference type="Rhea" id="RHEA:17989"/>
        <dbReference type="Rhea" id="RHEA-COMP:9863"/>
        <dbReference type="Rhea" id="RHEA-COMP:11604"/>
        <dbReference type="ChEBI" id="CHEBI:15378"/>
        <dbReference type="ChEBI" id="CHEBI:29999"/>
        <dbReference type="ChEBI" id="CHEBI:30616"/>
        <dbReference type="ChEBI" id="CHEBI:83421"/>
        <dbReference type="ChEBI" id="CHEBI:456216"/>
        <dbReference type="EC" id="2.7.11.1"/>
    </reaction>
</comment>
<evidence type="ECO:0000259" key="10">
    <source>
        <dbReference type="PROSITE" id="PS50011"/>
    </source>
</evidence>
<dbReference type="PROSITE" id="PS00108">
    <property type="entry name" value="PROTEIN_KINASE_ST"/>
    <property type="match status" value="1"/>
</dbReference>
<feature type="compositionally biased region" description="Basic and acidic residues" evidence="9">
    <location>
        <begin position="416"/>
        <end position="427"/>
    </location>
</feature>
<dbReference type="PANTHER" id="PTHR44899:SF3">
    <property type="entry name" value="SERINE_THREONINE-PROTEIN KINASE NEK1"/>
    <property type="match status" value="1"/>
</dbReference>
<dbReference type="GO" id="GO:0005524">
    <property type="term" value="F:ATP binding"/>
    <property type="evidence" value="ECO:0007669"/>
    <property type="project" value="UniProtKB-KW"/>
</dbReference>
<dbReference type="OrthoDB" id="8693905at2759"/>
<dbReference type="EC" id="2.7.11.1" evidence="1"/>
<feature type="region of interest" description="Disordered" evidence="9">
    <location>
        <begin position="337"/>
        <end position="483"/>
    </location>
</feature>
<accession>A0A5A8DZD5</accession>
<keyword evidence="4" id="KW-0547">Nucleotide-binding</keyword>
<dbReference type="CDD" id="cd08215">
    <property type="entry name" value="STKc_Nek"/>
    <property type="match status" value="1"/>
</dbReference>
<sequence length="623" mass="66677">MTRYTVQREIGLTVVVKQIDVHSMDHEGRVAARAEAVLLSKLAHPSILHHHESFEDLVATDEGPARRTLCIVTEFCDRGDLTSQIQQRKGSHFPESEVLEILAQICLALSYIHSRKVLHRDLKPQNVFVSRDGSIRLGDFGIARVLRHTFELAKTVVGTPIYLAPEVVESKPYGARADVWSLGVVLYEVMALRRPFSGSTIPSLVRRILRGKYAPLPSHYSEELRGLAHLMLSKSPGSRPSVAAVLQLPMMRPAVEKFIGHCRAKRAGIAPEVLPRELRFLLEAPGHRDEDDGDGVPAAGFVAAAAAAAAASAAARIPEERGDGRAGYDPARYAMASAAEPSAAPERDSARAAADGGGGANLPPRQSSPPAPPMARAPDAGRGRAMSDVDLGSGSKQHHAAVREASKKPSPARPAAGREGKAADRARKAARGVLLKRATSSSEADDPSADADASPAAAFKRVAGTPKGSGHARTPERRGAGAAGDSTIADFAKQAITQQQRHDESASGSDPDDVAEVAHIRVSGSTIDLTGAARDGPPLLRLEALRQYLADQLGQTDFLKLYASLKEDGGEGRRGPSALDDAWAADLGSTLRHHFRDRPERFSYIPVVEQLLRLEEAHFCEGD</sequence>
<dbReference type="PANTHER" id="PTHR44899">
    <property type="entry name" value="CAMK FAMILY PROTEIN KINASE"/>
    <property type="match status" value="1"/>
</dbReference>
<dbReference type="PROSITE" id="PS50011">
    <property type="entry name" value="PROTEIN_KINASE_DOM"/>
    <property type="match status" value="1"/>
</dbReference>
<name>A0A5A8DZD5_CAFRO</name>
<reference evidence="11 12" key="1">
    <citation type="submission" date="2019-07" db="EMBL/GenBank/DDBJ databases">
        <title>Genomes of Cafeteria roenbergensis.</title>
        <authorList>
            <person name="Fischer M.G."/>
            <person name="Hackl T."/>
            <person name="Roman M."/>
        </authorList>
    </citation>
    <scope>NUCLEOTIDE SEQUENCE [LARGE SCALE GENOMIC DNA]</scope>
    <source>
        <strain evidence="11 12">E4-10P</strain>
    </source>
</reference>
<dbReference type="AlphaFoldDB" id="A0A5A8DZD5"/>
<feature type="compositionally biased region" description="Pro residues" evidence="9">
    <location>
        <begin position="366"/>
        <end position="375"/>
    </location>
</feature>
<keyword evidence="2" id="KW-0723">Serine/threonine-protein kinase</keyword>
<protein>
    <recommendedName>
        <fullName evidence="1">non-specific serine/threonine protein kinase</fullName>
        <ecNumber evidence="1">2.7.11.1</ecNumber>
    </recommendedName>
</protein>
<dbReference type="GO" id="GO:0004674">
    <property type="term" value="F:protein serine/threonine kinase activity"/>
    <property type="evidence" value="ECO:0007669"/>
    <property type="project" value="UniProtKB-KW"/>
</dbReference>
<evidence type="ECO:0000256" key="3">
    <source>
        <dbReference type="ARBA" id="ARBA00022679"/>
    </source>
</evidence>
<dbReference type="InterPro" id="IPR051131">
    <property type="entry name" value="NEK_Ser/Thr_kinase_NIMA"/>
</dbReference>
<dbReference type="InterPro" id="IPR000719">
    <property type="entry name" value="Prot_kinase_dom"/>
</dbReference>
<evidence type="ECO:0000313" key="11">
    <source>
        <dbReference type="EMBL" id="KAA0170539.1"/>
    </source>
</evidence>
<feature type="domain" description="Protein kinase" evidence="10">
    <location>
        <begin position="1"/>
        <end position="251"/>
    </location>
</feature>
<keyword evidence="3" id="KW-0808">Transferase</keyword>
<keyword evidence="6" id="KW-0067">ATP-binding</keyword>
<evidence type="ECO:0000313" key="12">
    <source>
        <dbReference type="Proteomes" id="UP000322899"/>
    </source>
</evidence>
<dbReference type="SUPFAM" id="SSF56112">
    <property type="entry name" value="Protein kinase-like (PK-like)"/>
    <property type="match status" value="1"/>
</dbReference>
<dbReference type="Gene3D" id="1.10.510.10">
    <property type="entry name" value="Transferase(Phosphotransferase) domain 1"/>
    <property type="match status" value="1"/>
</dbReference>
<evidence type="ECO:0000256" key="2">
    <source>
        <dbReference type="ARBA" id="ARBA00022527"/>
    </source>
</evidence>
<organism evidence="11 12">
    <name type="scientific">Cafeteria roenbergensis</name>
    <name type="common">Marine flagellate</name>
    <dbReference type="NCBI Taxonomy" id="33653"/>
    <lineage>
        <taxon>Eukaryota</taxon>
        <taxon>Sar</taxon>
        <taxon>Stramenopiles</taxon>
        <taxon>Bigyra</taxon>
        <taxon>Opalozoa</taxon>
        <taxon>Bicosoecida</taxon>
        <taxon>Cafeteriaceae</taxon>
        <taxon>Cafeteria</taxon>
    </lineage>
</organism>
<dbReference type="InterPro" id="IPR008271">
    <property type="entry name" value="Ser/Thr_kinase_AS"/>
</dbReference>
<comment type="caution">
    <text evidence="11">The sequence shown here is derived from an EMBL/GenBank/DDBJ whole genome shotgun (WGS) entry which is preliminary data.</text>
</comment>
<dbReference type="EMBL" id="VLTO01000060">
    <property type="protein sequence ID" value="KAA0170539.1"/>
    <property type="molecule type" value="Genomic_DNA"/>
</dbReference>
<dbReference type="Proteomes" id="UP000322899">
    <property type="component" value="Unassembled WGS sequence"/>
</dbReference>
<evidence type="ECO:0000256" key="1">
    <source>
        <dbReference type="ARBA" id="ARBA00012513"/>
    </source>
</evidence>
<dbReference type="InterPro" id="IPR011009">
    <property type="entry name" value="Kinase-like_dom_sf"/>
</dbReference>
<gene>
    <name evidence="11" type="ORF">FNF27_06597</name>
</gene>
<evidence type="ECO:0000256" key="4">
    <source>
        <dbReference type="ARBA" id="ARBA00022741"/>
    </source>
</evidence>
<evidence type="ECO:0000256" key="8">
    <source>
        <dbReference type="ARBA" id="ARBA00048679"/>
    </source>
</evidence>
<dbReference type="SMART" id="SM00220">
    <property type="entry name" value="S_TKc"/>
    <property type="match status" value="1"/>
</dbReference>
<keyword evidence="5" id="KW-0418">Kinase</keyword>
<evidence type="ECO:0000256" key="9">
    <source>
        <dbReference type="SAM" id="MobiDB-lite"/>
    </source>
</evidence>